<organism evidence="4 5">
    <name type="scientific">Neptunomonas japonica JAMM 1380</name>
    <dbReference type="NCBI Taxonomy" id="1441457"/>
    <lineage>
        <taxon>Bacteria</taxon>
        <taxon>Pseudomonadati</taxon>
        <taxon>Pseudomonadota</taxon>
        <taxon>Gammaproteobacteria</taxon>
        <taxon>Oceanospirillales</taxon>
        <taxon>Oceanospirillaceae</taxon>
        <taxon>Neptunomonas</taxon>
    </lineage>
</organism>
<dbReference type="Proteomes" id="UP000595332">
    <property type="component" value="Chromosome"/>
</dbReference>
<dbReference type="Gene3D" id="3.10.129.10">
    <property type="entry name" value="Hotdog Thioesterase"/>
    <property type="match status" value="1"/>
</dbReference>
<dbReference type="PANTHER" id="PTHR43240:SF10">
    <property type="entry name" value="BLL4964 PROTEIN"/>
    <property type="match status" value="1"/>
</dbReference>
<proteinExistence type="predicted"/>
<gene>
    <name evidence="4" type="ORF">NEJAP_1786</name>
</gene>
<evidence type="ECO:0000259" key="3">
    <source>
        <dbReference type="Pfam" id="PF03061"/>
    </source>
</evidence>
<keyword evidence="2" id="KW-1133">Transmembrane helix</keyword>
<dbReference type="PANTHER" id="PTHR43240">
    <property type="entry name" value="1,4-DIHYDROXY-2-NAPHTHOYL-COA THIOESTERASE 1"/>
    <property type="match status" value="1"/>
</dbReference>
<name>A0A7R6PGF5_9GAMM</name>
<dbReference type="RefSeq" id="WP_201350332.1">
    <property type="nucleotide sequence ID" value="NZ_AP014546.1"/>
</dbReference>
<dbReference type="InterPro" id="IPR003736">
    <property type="entry name" value="PAAI_dom"/>
</dbReference>
<reference evidence="4 5" key="1">
    <citation type="journal article" date="2008" name="Int. J. Syst. Evol. Microbiol.">
        <title>Neptunomonas japonica sp. nov., an Osedax japonicus symbiont-like bacterium isolated from sediment adjacent to sperm whale carcasses off Kagoshima, Japan.</title>
        <authorList>
            <person name="Miyazaki M."/>
            <person name="Nogi Y."/>
            <person name="Fujiwara Y."/>
            <person name="Kawato M."/>
            <person name="Kubokawa K."/>
            <person name="Horikoshi K."/>
        </authorList>
    </citation>
    <scope>NUCLEOTIDE SEQUENCE [LARGE SCALE GENOMIC DNA]</scope>
    <source>
        <strain evidence="4 5">JAMM 1380</strain>
    </source>
</reference>
<keyword evidence="2" id="KW-0472">Membrane</keyword>
<dbReference type="GO" id="GO:0061522">
    <property type="term" value="F:1,4-dihydroxy-2-naphthoyl-CoA thioesterase activity"/>
    <property type="evidence" value="ECO:0007669"/>
    <property type="project" value="TreeGrafter"/>
</dbReference>
<keyword evidence="5" id="KW-1185">Reference proteome</keyword>
<dbReference type="NCBIfam" id="TIGR00369">
    <property type="entry name" value="unchar_dom_1"/>
    <property type="match status" value="1"/>
</dbReference>
<evidence type="ECO:0000313" key="5">
    <source>
        <dbReference type="Proteomes" id="UP000595332"/>
    </source>
</evidence>
<dbReference type="CDD" id="cd03443">
    <property type="entry name" value="PaaI_thioesterase"/>
    <property type="match status" value="1"/>
</dbReference>
<dbReference type="InterPro" id="IPR006683">
    <property type="entry name" value="Thioestr_dom"/>
</dbReference>
<dbReference type="EMBL" id="AP014546">
    <property type="protein sequence ID" value="BBB29737.1"/>
    <property type="molecule type" value="Genomic_DNA"/>
</dbReference>
<evidence type="ECO:0000313" key="4">
    <source>
        <dbReference type="EMBL" id="BBB29737.1"/>
    </source>
</evidence>
<dbReference type="SUPFAM" id="SSF54637">
    <property type="entry name" value="Thioesterase/thiol ester dehydrase-isomerase"/>
    <property type="match status" value="1"/>
</dbReference>
<feature type="transmembrane region" description="Helical" evidence="2">
    <location>
        <begin position="63"/>
        <end position="86"/>
    </location>
</feature>
<dbReference type="KEGG" id="njp:NEJAP_1786"/>
<dbReference type="AlphaFoldDB" id="A0A7R6PGF5"/>
<feature type="domain" description="Thioesterase" evidence="3">
    <location>
        <begin position="49"/>
        <end position="123"/>
    </location>
</feature>
<keyword evidence="1" id="KW-0378">Hydrolase</keyword>
<protein>
    <recommendedName>
        <fullName evidence="3">Thioesterase domain-containing protein</fullName>
    </recommendedName>
</protein>
<dbReference type="GO" id="GO:0005829">
    <property type="term" value="C:cytosol"/>
    <property type="evidence" value="ECO:0007669"/>
    <property type="project" value="TreeGrafter"/>
</dbReference>
<accession>A0A7R6PGF5</accession>
<evidence type="ECO:0000256" key="2">
    <source>
        <dbReference type="SAM" id="Phobius"/>
    </source>
</evidence>
<evidence type="ECO:0000256" key="1">
    <source>
        <dbReference type="ARBA" id="ARBA00022801"/>
    </source>
</evidence>
<sequence>MAQVMNFEEMQAFLAEQFPQGNQYGVLESLGDGWAEMRLPIDDQHLRPGGTVSGPAMMALADVAMYAALLSKIGPVALAVTINLNINFLRRPKADMDIIARAETLKVGKRLGVGEVYITSRGETDPVAHVTLTYSIPEQ</sequence>
<dbReference type="Pfam" id="PF03061">
    <property type="entry name" value="4HBT"/>
    <property type="match status" value="1"/>
</dbReference>
<keyword evidence="2" id="KW-0812">Transmembrane</keyword>
<dbReference type="InterPro" id="IPR029069">
    <property type="entry name" value="HotDog_dom_sf"/>
</dbReference>